<evidence type="ECO:0000313" key="4">
    <source>
        <dbReference type="Proteomes" id="UP000649617"/>
    </source>
</evidence>
<evidence type="ECO:0000256" key="1">
    <source>
        <dbReference type="ARBA" id="ARBA00023172"/>
    </source>
</evidence>
<dbReference type="InterPro" id="IPR011010">
    <property type="entry name" value="DNA_brk_join_enz"/>
</dbReference>
<reference evidence="3" key="1">
    <citation type="submission" date="2021-02" db="EMBL/GenBank/DDBJ databases">
        <authorList>
            <person name="Dougan E. K."/>
            <person name="Rhodes N."/>
            <person name="Thang M."/>
            <person name="Chan C."/>
        </authorList>
    </citation>
    <scope>NUCLEOTIDE SEQUENCE</scope>
</reference>
<dbReference type="OrthoDB" id="408474at2759"/>
<gene>
    <name evidence="3" type="ORF">SPIL2461_LOCUS1671</name>
</gene>
<keyword evidence="1" id="KW-0233">DNA recombination</keyword>
<feature type="region of interest" description="Disordered" evidence="2">
    <location>
        <begin position="221"/>
        <end position="246"/>
    </location>
</feature>
<dbReference type="GO" id="GO:0006310">
    <property type="term" value="P:DNA recombination"/>
    <property type="evidence" value="ECO:0007669"/>
    <property type="project" value="UniProtKB-KW"/>
</dbReference>
<comment type="caution">
    <text evidence="3">The sequence shown here is derived from an EMBL/GenBank/DDBJ whole genome shotgun (WGS) entry which is preliminary data.</text>
</comment>
<dbReference type="Proteomes" id="UP000649617">
    <property type="component" value="Unassembled WGS sequence"/>
</dbReference>
<feature type="compositionally biased region" description="Acidic residues" evidence="2">
    <location>
        <begin position="231"/>
        <end position="243"/>
    </location>
</feature>
<name>A0A812J1Y6_SYMPI</name>
<proteinExistence type="predicted"/>
<feature type="non-terminal residue" evidence="3">
    <location>
        <position position="317"/>
    </location>
</feature>
<dbReference type="GO" id="GO:0003677">
    <property type="term" value="F:DNA binding"/>
    <property type="evidence" value="ECO:0007669"/>
    <property type="project" value="InterPro"/>
</dbReference>
<dbReference type="Gene3D" id="1.10.443.10">
    <property type="entry name" value="Intergrase catalytic core"/>
    <property type="match status" value="1"/>
</dbReference>
<protein>
    <submittedName>
        <fullName evidence="3">Uncharacterized protein</fullName>
    </submittedName>
</protein>
<dbReference type="SUPFAM" id="SSF56349">
    <property type="entry name" value="DNA breaking-rejoining enzymes"/>
    <property type="match status" value="1"/>
</dbReference>
<evidence type="ECO:0000256" key="2">
    <source>
        <dbReference type="SAM" id="MobiDB-lite"/>
    </source>
</evidence>
<dbReference type="AlphaFoldDB" id="A0A812J1Y6"/>
<dbReference type="GO" id="GO:0015074">
    <property type="term" value="P:DNA integration"/>
    <property type="evidence" value="ECO:0007669"/>
    <property type="project" value="InterPro"/>
</dbReference>
<dbReference type="EMBL" id="CAJNIZ010001669">
    <property type="protein sequence ID" value="CAE7197024.1"/>
    <property type="molecule type" value="Genomic_DNA"/>
</dbReference>
<dbReference type="InterPro" id="IPR013762">
    <property type="entry name" value="Integrase-like_cat_sf"/>
</dbReference>
<evidence type="ECO:0000313" key="3">
    <source>
        <dbReference type="EMBL" id="CAE7197024.1"/>
    </source>
</evidence>
<sequence>EALPLPLFAVIQLERALDACEPGDWWPLVCFLLMLWAGLRWSDAQRLDFESVILDGGSICGWSWRTKTSAVGMPWGALCRGACASNWGSQLAWGIFRVREKEAGRDYLLRHLSRPAGYTAVVAMFRRCLACYLSTEAASRYTLHSLEVTTLCWAGQLGIDDEKKAAQGHHRARAVTRSVEKYRRDDVLPQLACQEAILLAISKGWVPLVPAQRGVQRLDVVPDHNPVAPDDTFESAEDTDGLEDASSCASDDIAALDSDDESAEFEPFDGPWLLNAVSGWYHKAVRLDDDAPSECGVLWQGKCWGRACRPQARGHLA</sequence>
<accession>A0A812J1Y6</accession>
<keyword evidence="4" id="KW-1185">Reference proteome</keyword>
<organism evidence="3 4">
    <name type="scientific">Symbiodinium pilosum</name>
    <name type="common">Dinoflagellate</name>
    <dbReference type="NCBI Taxonomy" id="2952"/>
    <lineage>
        <taxon>Eukaryota</taxon>
        <taxon>Sar</taxon>
        <taxon>Alveolata</taxon>
        <taxon>Dinophyceae</taxon>
        <taxon>Suessiales</taxon>
        <taxon>Symbiodiniaceae</taxon>
        <taxon>Symbiodinium</taxon>
    </lineage>
</organism>